<gene>
    <name evidence="1" type="ORF">SAMN05444959_103182</name>
</gene>
<proteinExistence type="predicted"/>
<dbReference type="AlphaFoldDB" id="A0A239PQV4"/>
<evidence type="ECO:0000313" key="1">
    <source>
        <dbReference type="EMBL" id="SNT72684.1"/>
    </source>
</evidence>
<dbReference type="RefSeq" id="WP_089343474.1">
    <property type="nucleotide sequence ID" value="NZ_CP067129.1"/>
</dbReference>
<protein>
    <recommendedName>
        <fullName evidence="3">DUF1826 domain-containing protein</fullName>
    </recommendedName>
</protein>
<name>A0A239PQV4_9RHOB</name>
<evidence type="ECO:0008006" key="3">
    <source>
        <dbReference type="Google" id="ProtNLM"/>
    </source>
</evidence>
<reference evidence="1 2" key="1">
    <citation type="submission" date="2017-07" db="EMBL/GenBank/DDBJ databases">
        <authorList>
            <person name="Sun Z.S."/>
            <person name="Albrecht U."/>
            <person name="Echele G."/>
            <person name="Lee C.C."/>
        </authorList>
    </citation>
    <scope>NUCLEOTIDE SEQUENCE [LARGE SCALE GENOMIC DNA]</scope>
    <source>
        <strain evidence="1 2">DSM 14827</strain>
    </source>
</reference>
<organism evidence="1 2">
    <name type="scientific">Paracoccus seriniphilus</name>
    <dbReference type="NCBI Taxonomy" id="184748"/>
    <lineage>
        <taxon>Bacteria</taxon>
        <taxon>Pseudomonadati</taxon>
        <taxon>Pseudomonadota</taxon>
        <taxon>Alphaproteobacteria</taxon>
        <taxon>Rhodobacterales</taxon>
        <taxon>Paracoccaceae</taxon>
        <taxon>Paracoccus</taxon>
    </lineage>
</organism>
<accession>A0A239PQV4</accession>
<dbReference type="Proteomes" id="UP000198307">
    <property type="component" value="Unassembled WGS sequence"/>
</dbReference>
<dbReference type="InterPro" id="IPR014955">
    <property type="entry name" value="DUF1826"/>
</dbReference>
<evidence type="ECO:0000313" key="2">
    <source>
        <dbReference type="Proteomes" id="UP000198307"/>
    </source>
</evidence>
<keyword evidence="2" id="KW-1185">Reference proteome</keyword>
<sequence>MTTVLPSIAAAVNSSSDPQVLLTIGTPGVSLALWNRSLNEDLASPLDLLPADRLPRLRRRLGPASVAGAVHEACEATGAGACAALLAADVEALAAHAMRVFTSPLLEIRLDVTEGQPCPKWHVDAVPGRLLCTLRGPGTEYGAVGPDVAPRSIHRMARGAVGLFRGKLWPGQGRAAILHRSPPRDAGSPRLLVVIDPAGEAEIS</sequence>
<dbReference type="OrthoDB" id="5342505at2"/>
<dbReference type="EMBL" id="FZQB01000003">
    <property type="protein sequence ID" value="SNT72684.1"/>
    <property type="molecule type" value="Genomic_DNA"/>
</dbReference>
<dbReference type="Pfam" id="PF08856">
    <property type="entry name" value="DUF1826"/>
    <property type="match status" value="1"/>
</dbReference>